<dbReference type="PANTHER" id="PTHR30528">
    <property type="entry name" value="CYTOPLASMIC PROTEIN"/>
    <property type="match status" value="1"/>
</dbReference>
<proteinExistence type="predicted"/>
<reference evidence="1" key="1">
    <citation type="submission" date="2018-10" db="EMBL/GenBank/DDBJ databases">
        <authorList>
            <person name="Hariharan J."/>
            <person name="Choudoir M.J."/>
            <person name="Diebold P."/>
            <person name="Panke-Buisse K."/>
            <person name="Campbell A.N."/>
            <person name="Buckley D.H."/>
        </authorList>
    </citation>
    <scope>NUCLEOTIDE SEQUENCE</scope>
    <source>
        <strain evidence="1">Gb1</strain>
    </source>
</reference>
<accession>A0A652KCE6</accession>
<dbReference type="PANTHER" id="PTHR30528:SF0">
    <property type="entry name" value="CYTOPLASMIC PROTEIN"/>
    <property type="match status" value="1"/>
</dbReference>
<feature type="non-terminal residue" evidence="1">
    <location>
        <position position="1"/>
    </location>
</feature>
<dbReference type="AlphaFoldDB" id="A0A652KCE6"/>
<dbReference type="Pfam" id="PF06224">
    <property type="entry name" value="AlkZ-like"/>
    <property type="match status" value="1"/>
</dbReference>
<comment type="caution">
    <text evidence="1">The sequence shown here is derived from an EMBL/GenBank/DDBJ whole genome shotgun (WGS) entry which is preliminary data.</text>
</comment>
<feature type="non-terminal residue" evidence="1">
    <location>
        <position position="201"/>
    </location>
</feature>
<dbReference type="InterPro" id="IPR009351">
    <property type="entry name" value="AlkZ-like"/>
</dbReference>
<dbReference type="EMBL" id="RDBM01000086">
    <property type="protein sequence ID" value="TXS21357.1"/>
    <property type="molecule type" value="Genomic_DNA"/>
</dbReference>
<organism evidence="1">
    <name type="scientific">Streptomyces sp. gb1(2016)</name>
    <dbReference type="NCBI Taxonomy" id="1828321"/>
    <lineage>
        <taxon>Bacteria</taxon>
        <taxon>Bacillati</taxon>
        <taxon>Actinomycetota</taxon>
        <taxon>Actinomycetes</taxon>
        <taxon>Kitasatosporales</taxon>
        <taxon>Streptomycetaceae</taxon>
        <taxon>Streptomyces</taxon>
    </lineage>
</organism>
<protein>
    <submittedName>
        <fullName evidence="1">Winged helix-turn-helix domain-containing protein</fullName>
    </submittedName>
</protein>
<evidence type="ECO:0000313" key="1">
    <source>
        <dbReference type="EMBL" id="TXS21357.1"/>
    </source>
</evidence>
<dbReference type="RefSeq" id="WP_147986057.1">
    <property type="nucleotide sequence ID" value="NZ_RDBM01000086.1"/>
</dbReference>
<gene>
    <name evidence="1" type="ORF">EAO74_37180</name>
</gene>
<sequence>AVRASRRAGPARGRRRRAVDEAYWSGGRSFEYWSHAACILPVEEWPHFAFRRRAYRARPHWNHDLPDGAYAKVIDQLRAEGPLDGDLGRRPVPPLPAVLRAAELRRRERALMYGEVVCTERRGWKRVYDLAERAIPAAVLHDDLDDRECLRRLVALAGQSLGVGTRTDIADYHRIKAEQFDSVVADSGLVPVSVRGWAKPA</sequence>
<name>A0A652KCE6_9ACTN</name>